<feature type="region of interest" description="Disordered" evidence="2">
    <location>
        <begin position="83"/>
        <end position="114"/>
    </location>
</feature>
<reference evidence="4" key="1">
    <citation type="submission" date="2021-01" db="EMBL/GenBank/DDBJ databases">
        <authorList>
            <person name="Corre E."/>
            <person name="Pelletier E."/>
            <person name="Niang G."/>
            <person name="Scheremetjew M."/>
            <person name="Finn R."/>
            <person name="Kale V."/>
            <person name="Holt S."/>
            <person name="Cochrane G."/>
            <person name="Meng A."/>
            <person name="Brown T."/>
            <person name="Cohen L."/>
        </authorList>
    </citation>
    <scope>NUCLEOTIDE SEQUENCE</scope>
    <source>
        <strain evidence="4">CCMP3303</strain>
    </source>
</reference>
<dbReference type="SUPFAM" id="SSF57850">
    <property type="entry name" value="RING/U-box"/>
    <property type="match status" value="1"/>
</dbReference>
<evidence type="ECO:0000313" key="4">
    <source>
        <dbReference type="EMBL" id="CAD8372227.1"/>
    </source>
</evidence>
<dbReference type="InterPro" id="IPR011990">
    <property type="entry name" value="TPR-like_helical_dom_sf"/>
</dbReference>
<protein>
    <recommendedName>
        <fullName evidence="3">U-box domain-containing protein</fullName>
    </recommendedName>
</protein>
<evidence type="ECO:0000256" key="2">
    <source>
        <dbReference type="SAM" id="MobiDB-lite"/>
    </source>
</evidence>
<dbReference type="SUPFAM" id="SSF81901">
    <property type="entry name" value="HCP-like"/>
    <property type="match status" value="1"/>
</dbReference>
<accession>A0A7S0AST0</accession>
<proteinExistence type="inferred from homology"/>
<dbReference type="SMART" id="SM00504">
    <property type="entry name" value="Ubox"/>
    <property type="match status" value="1"/>
</dbReference>
<dbReference type="EMBL" id="HBEJ01011680">
    <property type="protein sequence ID" value="CAD8372227.1"/>
    <property type="molecule type" value="Transcribed_RNA"/>
</dbReference>
<comment type="similarity">
    <text evidence="1">Belongs to the sel-1 family.</text>
</comment>
<dbReference type="SMART" id="SM00671">
    <property type="entry name" value="SEL1"/>
    <property type="match status" value="3"/>
</dbReference>
<sequence length="298" mass="32757">MPPSNNAKRSRDGADDDGAKRVKVRSPSSSFVDHQPPINQPLALEYLCPITRELPVDPVMAEDGRIYERSAIEKYFITCQSSSLDSSSGNDHQGEDSNVDAPPPRQITSPMSGRKMGTNFYDAVQARNTIHFLISSKTISSELIENWKRNKDVHDANKGASMGDTSAMIDLASWYYYGCRGLSKNMAKSMEWYKKAANLDNTTAMVALSKHFLLVKEDEHFNQASGIYYLTEAANKGDASAALMLGTSFLRGENGVSKDFMPARKWLKHAEGASIDNDAPSGVAMLAKFLLARLSNAC</sequence>
<dbReference type="InterPro" id="IPR006597">
    <property type="entry name" value="Sel1-like"/>
</dbReference>
<dbReference type="InterPro" id="IPR050767">
    <property type="entry name" value="Sel1_AlgK"/>
</dbReference>
<feature type="compositionally biased region" description="Basic and acidic residues" evidence="2">
    <location>
        <begin position="9"/>
        <end position="20"/>
    </location>
</feature>
<dbReference type="InterPro" id="IPR003613">
    <property type="entry name" value="Ubox_domain"/>
</dbReference>
<dbReference type="GO" id="GO:0004842">
    <property type="term" value="F:ubiquitin-protein transferase activity"/>
    <property type="evidence" value="ECO:0007669"/>
    <property type="project" value="InterPro"/>
</dbReference>
<dbReference type="PANTHER" id="PTHR11102:SF160">
    <property type="entry name" value="ERAD-ASSOCIATED E3 UBIQUITIN-PROTEIN LIGASE COMPONENT HRD3"/>
    <property type="match status" value="1"/>
</dbReference>
<evidence type="ECO:0000259" key="3">
    <source>
        <dbReference type="SMART" id="SM00504"/>
    </source>
</evidence>
<dbReference type="InterPro" id="IPR013083">
    <property type="entry name" value="Znf_RING/FYVE/PHD"/>
</dbReference>
<feature type="domain" description="U-box" evidence="3">
    <location>
        <begin position="45"/>
        <end position="137"/>
    </location>
</feature>
<dbReference type="Pfam" id="PF08238">
    <property type="entry name" value="Sel1"/>
    <property type="match status" value="3"/>
</dbReference>
<dbReference type="AlphaFoldDB" id="A0A7S0AST0"/>
<feature type="region of interest" description="Disordered" evidence="2">
    <location>
        <begin position="1"/>
        <end position="36"/>
    </location>
</feature>
<name>A0A7S0AST0_9STRA</name>
<organism evidence="4">
    <name type="scientific">Minutocellus polymorphus</name>
    <dbReference type="NCBI Taxonomy" id="265543"/>
    <lineage>
        <taxon>Eukaryota</taxon>
        <taxon>Sar</taxon>
        <taxon>Stramenopiles</taxon>
        <taxon>Ochrophyta</taxon>
        <taxon>Bacillariophyta</taxon>
        <taxon>Mediophyceae</taxon>
        <taxon>Cymatosirophycidae</taxon>
        <taxon>Cymatosirales</taxon>
        <taxon>Cymatosiraceae</taxon>
        <taxon>Minutocellus</taxon>
    </lineage>
</organism>
<dbReference type="Pfam" id="PF04564">
    <property type="entry name" value="U-box"/>
    <property type="match status" value="1"/>
</dbReference>
<evidence type="ECO:0000256" key="1">
    <source>
        <dbReference type="ARBA" id="ARBA00038101"/>
    </source>
</evidence>
<dbReference type="Gene3D" id="3.30.40.10">
    <property type="entry name" value="Zinc/RING finger domain, C3HC4 (zinc finger)"/>
    <property type="match status" value="1"/>
</dbReference>
<dbReference type="Gene3D" id="1.25.40.10">
    <property type="entry name" value="Tetratricopeptide repeat domain"/>
    <property type="match status" value="1"/>
</dbReference>
<dbReference type="GO" id="GO:0016567">
    <property type="term" value="P:protein ubiquitination"/>
    <property type="evidence" value="ECO:0007669"/>
    <property type="project" value="InterPro"/>
</dbReference>
<dbReference type="PANTHER" id="PTHR11102">
    <property type="entry name" value="SEL-1-LIKE PROTEIN"/>
    <property type="match status" value="1"/>
</dbReference>
<gene>
    <name evidence="4" type="ORF">MPOL1434_LOCUS6847</name>
</gene>